<accession>A0ABY4D8F4</accession>
<keyword evidence="2" id="KW-1185">Reference proteome</keyword>
<gene>
    <name evidence="1" type="ORF">MUG09_11210</name>
</gene>
<dbReference type="RefSeq" id="WP_244771514.1">
    <property type="nucleotide sequence ID" value="NZ_CP094929.1"/>
</dbReference>
<protein>
    <submittedName>
        <fullName evidence="1">Uncharacterized protein</fullName>
    </submittedName>
</protein>
<sequence>MGGCVELGGTTMQCNECGRQLTKLPFILDDSEIADMQLAIDKTNTAQTALKAEVYASYRFEQERDIYAYFKAVFDEMAEGRFLYAIWERRVRSHYNYPEGELLVINGECFAHEES</sequence>
<name>A0ABY4D8F4_9SPIR</name>
<organism evidence="1 2">
    <name type="scientific">Sphaerochaeta associata</name>
    <dbReference type="NCBI Taxonomy" id="1129264"/>
    <lineage>
        <taxon>Bacteria</taxon>
        <taxon>Pseudomonadati</taxon>
        <taxon>Spirochaetota</taxon>
        <taxon>Spirochaetia</taxon>
        <taxon>Spirochaetales</taxon>
        <taxon>Sphaerochaetaceae</taxon>
        <taxon>Sphaerochaeta</taxon>
    </lineage>
</organism>
<dbReference type="EMBL" id="CP094929">
    <property type="protein sequence ID" value="UOM50122.1"/>
    <property type="molecule type" value="Genomic_DNA"/>
</dbReference>
<evidence type="ECO:0000313" key="1">
    <source>
        <dbReference type="EMBL" id="UOM50122.1"/>
    </source>
</evidence>
<dbReference type="Proteomes" id="UP000829708">
    <property type="component" value="Chromosome"/>
</dbReference>
<evidence type="ECO:0000313" key="2">
    <source>
        <dbReference type="Proteomes" id="UP000829708"/>
    </source>
</evidence>
<reference evidence="2" key="1">
    <citation type="journal article" date="2024" name="J Bioinform Genom">
        <title>Complete genome sequence of the type strain bacterium Sphaerochaeta associata GLS2t (VKM B-2742)t.</title>
        <authorList>
            <person name="Troshina O.Y."/>
            <person name="Tepeeva A.N."/>
            <person name="Arzamasceva V.O."/>
            <person name="Whitman W.B."/>
            <person name="Varghese N."/>
            <person name="Shapiro N."/>
            <person name="Woyke T."/>
            <person name="Kripides N.C."/>
            <person name="Vasilenko O.V."/>
        </authorList>
    </citation>
    <scope>NUCLEOTIDE SEQUENCE [LARGE SCALE GENOMIC DNA]</scope>
    <source>
        <strain evidence="2">GLS2T</strain>
    </source>
</reference>
<proteinExistence type="predicted"/>